<keyword evidence="12" id="KW-0469">Meiosis</keyword>
<evidence type="ECO:0000256" key="9">
    <source>
        <dbReference type="ARBA" id="ARBA00023172"/>
    </source>
</evidence>
<keyword evidence="15" id="KW-1185">Reference proteome</keyword>
<keyword evidence="10" id="KW-0234">DNA repair</keyword>
<keyword evidence="8" id="KW-0460">Magnesium</keyword>
<protein>
    <submittedName>
        <fullName evidence="14">Crossover junction endonuclease EME1</fullName>
    </submittedName>
</protein>
<feature type="compositionally biased region" description="Low complexity" evidence="13">
    <location>
        <begin position="241"/>
        <end position="265"/>
    </location>
</feature>
<dbReference type="InterPro" id="IPR033310">
    <property type="entry name" value="Mms4/EME1/EME2"/>
</dbReference>
<feature type="compositionally biased region" description="Basic and acidic residues" evidence="13">
    <location>
        <begin position="300"/>
        <end position="310"/>
    </location>
</feature>
<evidence type="ECO:0000256" key="8">
    <source>
        <dbReference type="ARBA" id="ARBA00022842"/>
    </source>
</evidence>
<dbReference type="GO" id="GO:0031297">
    <property type="term" value="P:replication fork processing"/>
    <property type="evidence" value="ECO:0007669"/>
    <property type="project" value="TreeGrafter"/>
</dbReference>
<evidence type="ECO:0000256" key="5">
    <source>
        <dbReference type="ARBA" id="ARBA00022759"/>
    </source>
</evidence>
<feature type="compositionally biased region" description="Acidic residues" evidence="13">
    <location>
        <begin position="1"/>
        <end position="10"/>
    </location>
</feature>
<evidence type="ECO:0000256" key="13">
    <source>
        <dbReference type="SAM" id="MobiDB-lite"/>
    </source>
</evidence>
<comment type="caution">
    <text evidence="14">The sequence shown here is derived from an EMBL/GenBank/DDBJ whole genome shotgun (WGS) entry which is preliminary data.</text>
</comment>
<dbReference type="Gene3D" id="3.40.50.10130">
    <property type="match status" value="1"/>
</dbReference>
<name>A0A2S5B788_9BASI</name>
<evidence type="ECO:0000256" key="1">
    <source>
        <dbReference type="ARBA" id="ARBA00001946"/>
    </source>
</evidence>
<feature type="compositionally biased region" description="Basic residues" evidence="13">
    <location>
        <begin position="405"/>
        <end position="414"/>
    </location>
</feature>
<keyword evidence="7" id="KW-0378">Hydrolase</keyword>
<keyword evidence="6" id="KW-0227">DNA damage</keyword>
<feature type="region of interest" description="Disordered" evidence="13">
    <location>
        <begin position="204"/>
        <end position="338"/>
    </location>
</feature>
<dbReference type="GO" id="GO:0008821">
    <property type="term" value="F:crossover junction DNA endonuclease activity"/>
    <property type="evidence" value="ECO:0007669"/>
    <property type="project" value="TreeGrafter"/>
</dbReference>
<dbReference type="GO" id="GO:0000712">
    <property type="term" value="P:resolution of meiotic recombination intermediates"/>
    <property type="evidence" value="ECO:0007669"/>
    <property type="project" value="TreeGrafter"/>
</dbReference>
<dbReference type="PANTHER" id="PTHR21077:SF5">
    <property type="entry name" value="CROSSOVER JUNCTION ENDONUCLEASE MMS4"/>
    <property type="match status" value="1"/>
</dbReference>
<proteinExistence type="predicted"/>
<dbReference type="GO" id="GO:0046872">
    <property type="term" value="F:metal ion binding"/>
    <property type="evidence" value="ECO:0007669"/>
    <property type="project" value="UniProtKB-KW"/>
</dbReference>
<keyword evidence="11" id="KW-0539">Nucleus</keyword>
<feature type="region of interest" description="Disordered" evidence="13">
    <location>
        <begin position="392"/>
        <end position="418"/>
    </location>
</feature>
<dbReference type="Pfam" id="PF21292">
    <property type="entry name" value="EME1-MUS81_C"/>
    <property type="match status" value="1"/>
</dbReference>
<dbReference type="GO" id="GO:0031573">
    <property type="term" value="P:mitotic intra-S DNA damage checkpoint signaling"/>
    <property type="evidence" value="ECO:0007669"/>
    <property type="project" value="TreeGrafter"/>
</dbReference>
<dbReference type="AlphaFoldDB" id="A0A2S5B788"/>
<dbReference type="GO" id="GO:0005634">
    <property type="term" value="C:nucleus"/>
    <property type="evidence" value="ECO:0007669"/>
    <property type="project" value="UniProtKB-SubCell"/>
</dbReference>
<feature type="compositionally biased region" description="Polar residues" evidence="13">
    <location>
        <begin position="44"/>
        <end position="55"/>
    </location>
</feature>
<keyword evidence="4" id="KW-0479">Metal-binding</keyword>
<sequence>MVDSSDDEIEILSASQKPARPPTLSPVDAFTHASNPAPGLALASSRNRANQNGQGALSKATGQVLHLSDGSDDDDLPAPFRASSRQPAPRDVRYKPDAIDLSTSEDLVAPGNVWSGGAVAGPSRVRGLGGVPVARSISLTGAPSSSETVSGFARNPSARAFTLAACTLHPQPYESPQLQRAHTLALMSEFDHAITSSSSPHAFIAGGSRPLPPHALSSSPAVRAQKNLSSDPFGDLRTPIPAAAPSVSAARAGEPKKAQPAPRAPAIDRDYDPWADILEDSAKKGKPSKSNGAAAKGKRKAADGGAEPRKRSVSAVAPEVDQAGGKRGKTPRLSAEPGATAGMTKTELKRLETADRMKLREANTLRAGDKKVTTAELTMHISGTAFRAANDDIEQDGLDDDTGRKRSKAPRKATKSSPWLEISRDVEKRLKEYACNIEAPDSSSAANVLECEGAVRWTRICDRMWSEDRKMYIPLVGDERIVVEEDSRLIFLSAFDLSQHVADSTLVNHVTTVQSHLPPHVNLFIMLYGLNALARDLERARQEAYRNQVRAASGDDAVGAAKAVKLPGIGEKQPSKDDLELALIRLQMQTRCMLVNVDKVSDAVDWLEQITFDVGQKPYQRLKHSHIAMLGTSEDKVVSGKDLQDTYIKMLASLPRVTEAMAKGIVAEYPTLRKLYESYERCRDEREMKEMLVGIGKGRNLDGTATHRAIGKDMSANIYRVFMGRESFSLRSSMLNAC</sequence>
<evidence type="ECO:0000256" key="7">
    <source>
        <dbReference type="ARBA" id="ARBA00022801"/>
    </source>
</evidence>
<comment type="subcellular location">
    <subcellularLocation>
        <location evidence="2">Nucleus</location>
    </subcellularLocation>
</comment>
<feature type="region of interest" description="Disordered" evidence="13">
    <location>
        <begin position="1"/>
        <end position="91"/>
    </location>
</feature>
<dbReference type="Proteomes" id="UP000237144">
    <property type="component" value="Unassembled WGS sequence"/>
</dbReference>
<comment type="cofactor">
    <cofactor evidence="1">
        <name>Mg(2+)</name>
        <dbReference type="ChEBI" id="CHEBI:18420"/>
    </cofactor>
</comment>
<evidence type="ECO:0000256" key="4">
    <source>
        <dbReference type="ARBA" id="ARBA00022723"/>
    </source>
</evidence>
<evidence type="ECO:0000256" key="10">
    <source>
        <dbReference type="ARBA" id="ARBA00023204"/>
    </source>
</evidence>
<evidence type="ECO:0000256" key="11">
    <source>
        <dbReference type="ARBA" id="ARBA00023242"/>
    </source>
</evidence>
<keyword evidence="3" id="KW-0540">Nuclease</keyword>
<organism evidence="14 15">
    <name type="scientific">Rhodotorula taiwanensis</name>
    <dbReference type="NCBI Taxonomy" id="741276"/>
    <lineage>
        <taxon>Eukaryota</taxon>
        <taxon>Fungi</taxon>
        <taxon>Dikarya</taxon>
        <taxon>Basidiomycota</taxon>
        <taxon>Pucciniomycotina</taxon>
        <taxon>Microbotryomycetes</taxon>
        <taxon>Sporidiobolales</taxon>
        <taxon>Sporidiobolaceae</taxon>
        <taxon>Rhodotorula</taxon>
    </lineage>
</organism>
<accession>A0A2S5B788</accession>
<dbReference type="Gene3D" id="1.10.150.670">
    <property type="entry name" value="Crossover junction endonuclease EME1, DNA-binding domain"/>
    <property type="match status" value="1"/>
</dbReference>
<dbReference type="EMBL" id="PJQD01000048">
    <property type="protein sequence ID" value="POY72591.1"/>
    <property type="molecule type" value="Genomic_DNA"/>
</dbReference>
<dbReference type="FunFam" id="1.10.150.670:FF:000004">
    <property type="entry name" value="Crossover junction endonuclease EME1"/>
    <property type="match status" value="1"/>
</dbReference>
<evidence type="ECO:0000256" key="3">
    <source>
        <dbReference type="ARBA" id="ARBA00022722"/>
    </source>
</evidence>
<evidence type="ECO:0000256" key="6">
    <source>
        <dbReference type="ARBA" id="ARBA00022763"/>
    </source>
</evidence>
<evidence type="ECO:0000313" key="15">
    <source>
        <dbReference type="Proteomes" id="UP000237144"/>
    </source>
</evidence>
<evidence type="ECO:0000256" key="2">
    <source>
        <dbReference type="ARBA" id="ARBA00004123"/>
    </source>
</evidence>
<keyword evidence="9" id="KW-0233">DNA recombination</keyword>
<dbReference type="STRING" id="741276.A0A2S5B788"/>
<reference evidence="14 15" key="1">
    <citation type="journal article" date="2018" name="Front. Microbiol.">
        <title>Prospects for Fungal Bioremediation of Acidic Radioactive Waste Sites: Characterization and Genome Sequence of Rhodotorula taiwanensis MD1149.</title>
        <authorList>
            <person name="Tkavc R."/>
            <person name="Matrosova V.Y."/>
            <person name="Grichenko O.E."/>
            <person name="Gostincar C."/>
            <person name="Volpe R.P."/>
            <person name="Klimenkova P."/>
            <person name="Gaidamakova E.K."/>
            <person name="Zhou C.E."/>
            <person name="Stewart B.J."/>
            <person name="Lyman M.G."/>
            <person name="Malfatti S.A."/>
            <person name="Rubinfeld B."/>
            <person name="Courtot M."/>
            <person name="Singh J."/>
            <person name="Dalgard C.L."/>
            <person name="Hamilton T."/>
            <person name="Frey K.G."/>
            <person name="Gunde-Cimerman N."/>
            <person name="Dugan L."/>
            <person name="Daly M.J."/>
        </authorList>
    </citation>
    <scope>NUCLEOTIDE SEQUENCE [LARGE SCALE GENOMIC DNA]</scope>
    <source>
        <strain evidence="14 15">MD1149</strain>
    </source>
</reference>
<keyword evidence="5 14" id="KW-0255">Endonuclease</keyword>
<gene>
    <name evidence="14" type="ORF">BMF94_4418</name>
</gene>
<dbReference type="PANTHER" id="PTHR21077">
    <property type="entry name" value="EME1 PROTEIN"/>
    <property type="match status" value="1"/>
</dbReference>
<dbReference type="GO" id="GO:0048476">
    <property type="term" value="C:Holliday junction resolvase complex"/>
    <property type="evidence" value="ECO:0007669"/>
    <property type="project" value="InterPro"/>
</dbReference>
<evidence type="ECO:0000313" key="14">
    <source>
        <dbReference type="EMBL" id="POY72591.1"/>
    </source>
</evidence>
<evidence type="ECO:0000256" key="12">
    <source>
        <dbReference type="ARBA" id="ARBA00023254"/>
    </source>
</evidence>
<dbReference type="OrthoDB" id="343092at2759"/>
<dbReference type="InterPro" id="IPR042530">
    <property type="entry name" value="EME1/EME2_C"/>
</dbReference>
<dbReference type="GO" id="GO:0006302">
    <property type="term" value="P:double-strand break repair"/>
    <property type="evidence" value="ECO:0007669"/>
    <property type="project" value="TreeGrafter"/>
</dbReference>